<evidence type="ECO:0008006" key="3">
    <source>
        <dbReference type="Google" id="ProtNLM"/>
    </source>
</evidence>
<protein>
    <recommendedName>
        <fullName evidence="3">HEAT repeat domain-containing protein</fullName>
    </recommendedName>
</protein>
<reference evidence="1 2" key="1">
    <citation type="submission" date="2018-02" db="EMBL/GenBank/DDBJ databases">
        <title>Comparative genomes isolates from brazilian mangrove.</title>
        <authorList>
            <person name="Araujo J.E."/>
            <person name="Taketani R.G."/>
            <person name="Silva M.C.P."/>
            <person name="Loureco M.V."/>
            <person name="Andreote F.D."/>
        </authorList>
    </citation>
    <scope>NUCLEOTIDE SEQUENCE [LARGE SCALE GENOMIC DNA]</scope>
    <source>
        <strain evidence="1 2">Nap-Phe MGV</strain>
    </source>
</reference>
<comment type="caution">
    <text evidence="1">The sequence shown here is derived from an EMBL/GenBank/DDBJ whole genome shotgun (WGS) entry which is preliminary data.</text>
</comment>
<sequence length="250" mass="28972">MNDRSQGWFSIIRMLLLALLPLAILVGWGIDRSTQLQALKPNKGTLAELRKQVDWLQERVEQRESFDGFDSVEEVMDVIANTYPDEIYGLQAALLTEASDEVFREAVPRVIALLGDEELQNRERAWVMLSQTSFRNDRQEFLPAYHAGLAELVRLPSIDRFEDVLTRLRKNDDRTEPIKQALIEKMNRDDDRYAPFAAYTLAELYPDFDIAPRLVEMVEREHSQSLSILFNLPKYMPAEEALPIQGKYWP</sequence>
<name>A0A2S8GKC6_9BACT</name>
<dbReference type="OrthoDB" id="277281at2"/>
<dbReference type="RefSeq" id="WP_105336682.1">
    <property type="nucleotide sequence ID" value="NZ_PUHZ01000017.1"/>
</dbReference>
<gene>
    <name evidence="1" type="ORF">C5Y93_17250</name>
</gene>
<evidence type="ECO:0000313" key="2">
    <source>
        <dbReference type="Proteomes" id="UP000237819"/>
    </source>
</evidence>
<dbReference type="Proteomes" id="UP000237819">
    <property type="component" value="Unassembled WGS sequence"/>
</dbReference>
<accession>A0A2S8GKC6</accession>
<dbReference type="EMBL" id="PUHZ01000017">
    <property type="protein sequence ID" value="PQO44840.1"/>
    <property type="molecule type" value="Genomic_DNA"/>
</dbReference>
<organism evidence="1 2">
    <name type="scientific">Blastopirellula marina</name>
    <dbReference type="NCBI Taxonomy" id="124"/>
    <lineage>
        <taxon>Bacteria</taxon>
        <taxon>Pseudomonadati</taxon>
        <taxon>Planctomycetota</taxon>
        <taxon>Planctomycetia</taxon>
        <taxon>Pirellulales</taxon>
        <taxon>Pirellulaceae</taxon>
        <taxon>Blastopirellula</taxon>
    </lineage>
</organism>
<dbReference type="AlphaFoldDB" id="A0A2S8GKC6"/>
<evidence type="ECO:0000313" key="1">
    <source>
        <dbReference type="EMBL" id="PQO44840.1"/>
    </source>
</evidence>
<proteinExistence type="predicted"/>